<accession>A0A1A8WYM3</accession>
<dbReference type="InterPro" id="IPR051957">
    <property type="entry name" value="CRISP-LCCL_domain"/>
</dbReference>
<dbReference type="InterPro" id="IPR000421">
    <property type="entry name" value="FA58C"/>
</dbReference>
<reference evidence="5" key="1">
    <citation type="submission" date="2016-05" db="EMBL/GenBank/DDBJ databases">
        <authorList>
            <person name="Naeem Raeece"/>
        </authorList>
    </citation>
    <scope>NUCLEOTIDE SEQUENCE [LARGE SCALE GENOMIC DNA]</scope>
</reference>
<dbReference type="Gene3D" id="2.60.120.560">
    <property type="entry name" value="Exo-inulinase, domain 1"/>
    <property type="match status" value="2"/>
</dbReference>
<dbReference type="SUPFAM" id="SSF49785">
    <property type="entry name" value="Galactose-binding domain-like"/>
    <property type="match status" value="2"/>
</dbReference>
<dbReference type="SUPFAM" id="SSF69848">
    <property type="entry name" value="LCCL domain"/>
    <property type="match status" value="1"/>
</dbReference>
<dbReference type="Gene3D" id="2.170.130.20">
    <property type="entry name" value="LCCL-like domain"/>
    <property type="match status" value="1"/>
</dbReference>
<dbReference type="Pfam" id="PF03815">
    <property type="entry name" value="LCCL"/>
    <property type="match status" value="1"/>
</dbReference>
<organism evidence="4 5">
    <name type="scientific">Plasmodium ovale curtisi</name>
    <dbReference type="NCBI Taxonomy" id="864141"/>
    <lineage>
        <taxon>Eukaryota</taxon>
        <taxon>Sar</taxon>
        <taxon>Alveolata</taxon>
        <taxon>Apicomplexa</taxon>
        <taxon>Aconoidasida</taxon>
        <taxon>Haemosporida</taxon>
        <taxon>Plasmodiidae</taxon>
        <taxon>Plasmodium</taxon>
        <taxon>Plasmodium (Plasmodium)</taxon>
    </lineage>
</organism>
<dbReference type="PROSITE" id="PS50820">
    <property type="entry name" value="LCCL"/>
    <property type="match status" value="1"/>
</dbReference>
<protein>
    <submittedName>
        <fullName evidence="4">LCCL domain-containing protein CCP2</fullName>
    </submittedName>
</protein>
<dbReference type="InterPro" id="IPR004043">
    <property type="entry name" value="LCCL"/>
</dbReference>
<dbReference type="EMBL" id="FLQV01000643">
    <property type="protein sequence ID" value="SBS96987.1"/>
    <property type="molecule type" value="Genomic_DNA"/>
</dbReference>
<dbReference type="Pfam" id="PF00652">
    <property type="entry name" value="Ricin_B_lectin"/>
    <property type="match status" value="1"/>
</dbReference>
<feature type="domain" description="LCCL" evidence="3">
    <location>
        <begin position="748"/>
        <end position="850"/>
    </location>
</feature>
<evidence type="ECO:0000259" key="2">
    <source>
        <dbReference type="PROSITE" id="PS50022"/>
    </source>
</evidence>
<name>A0A1A8WYM3_PLAOA</name>
<dbReference type="PANTHER" id="PTHR31331">
    <property type="entry name" value="LCCL DOMAIN PROTEIN (AFU_ORTHOLOGUE AFUA_5G08630)"/>
    <property type="match status" value="1"/>
</dbReference>
<dbReference type="InterPro" id="IPR035992">
    <property type="entry name" value="Ricin_B-like_lectins"/>
</dbReference>
<dbReference type="PANTHER" id="PTHR31331:SF1">
    <property type="entry name" value="CYSTEINE RICH SECRETORY PROTEIN LCCL DOMAIN CONTAINING 2"/>
    <property type="match status" value="1"/>
</dbReference>
<dbReference type="SMART" id="SM00603">
    <property type="entry name" value="LCCL"/>
    <property type="match status" value="1"/>
</dbReference>
<dbReference type="Proteomes" id="UP000078546">
    <property type="component" value="Unassembled WGS sequence"/>
</dbReference>
<sequence>MLLMHSGGLPNNIKKKKKIMTKLFLNHALISFLLYFLFVNGDEDVSNTFFKFDNCEAGSTFASIGDNGLPQYGAENALTRGSGYWCSEGKHNANDVVSWTGHLKNVRSINGIIIHWAYSPGEVSVLASFDGNEPFEEVVPYQTIESRVGNVVQNILFSHVIRAKSVRVNMRHPVHEYFGINFANVLGSKDPTLRIQSGMTSLMQDLCLQIDETEEVVLDGCITAMSYLDGRDLWKLNAKNQIYNPINNLCITLKDNMTANGGKIVMEDCNSSLEHNDGRSTWNLLPNNQLKINRDGNFCLSQDGSKSGSTDVALHKPTTSTLTRQDKQFSPDKAVDGNLDTFWASQLFTIDTVPDSTYFEINLGDKYKLQKCIIDWKYPPTKYSILLSLDGENYKEVSSNLANFLRNTINNLHNVEAQFVKIKLMSPNPEFGEEGQDAAEGEEGKLLYGIRKLSLYTNRIKSIVEDCDKVKDSDDARDKYFFEFVSEVNLQEGKELKRLDTELQQYAEKIQNEAIKIQKLNPQLKKCKNEKEKRHSDVVNIKNVILKNIYDVINQTENIIKMNTLSSYYSTSTNEIGQTADNPADNCFYLKKMIPSSPSGFYYVLPPCSQHVLRAFCDMNIGGTYYIPSIDTNIINKVKDVQNICATYGLYPIHLHHEKQVYSLKHLFRMMDVSIDKPVPLAIRIDTESFFSLDLQENVNSIVSKFGTPAGNTFGINSEGVSFFDSSNSEMSAFVCSDNVNSVNLPEQFIKLNCKTTLKDASDMDKIVGNEYLFKCPHDCLERDVEATVVGGEGSIYSEDSSICLSAIHAGVYDKHYLINLRIVNALSEYEGNYQNGIISESYINDDQEFGFKLFNVPPKCPTDVSVNPSFAFFEIENGIDVVESKENIYVDSSTADAINDLVTVVNKQVGSTDPTFLALINKQTIRIIANARRYLKPSEIFEKNVELLSEETLKDVQKVSHTIKLLSSKITSELEKRKYKLEGFINERLRQKEFESWSLEGITDDTYDTFEISNSVQLQQGGKWTIIDNPLNEGMIGKTFSQNVRVLNLSQENNLFTGTYAFLRYKSFYDFVFSTYIHVKGTGSVGLIFRAYDKYNYYMLELNNSQNGFKRLLKVENNEPTELAIINDGGFDEGSWFAVRIECIASKIRVNIIKGNIPIYELPSPDIVVNDDFNATGTIGFYTYGVELTEFTKPVVESVECSTKGTLRSNVSPLSCNVYEEFYIGKFNKSYIVSDPEISMDGPSNWNYANNIGNEKHVIFQKSNIRGDVQNEVPSFVILQKRTCHNGIFNFSIYPQCSNGIVGALFKYMDSNNYTILEIGSNFTRLRQKVNGNFHLLAKSIISGYKENLWNRVTISFSSTNINVNMGSGLMTYPIFSLIGLNLLQGEQVGFSSYNCGTVAFSNIFLHPFDFKPYSPTPPTVGIPNNMPRFSKMSEDTVEGPEEEEDDTSNVASEKLVQNLDEAKQADIDKHLFGNERGNNVKGDVHFCATHRDIVDRIEYCNKLGEDNPNCTNQFCKLCCDNIDSTEEEDIKTCVELCEKLDEKIVHTSEILNFLKKSCIELPSEELKQSCQGDSNKDECLTEMCQMCCQSVTIPDNMLTRDADLTSLVNHCISMCV</sequence>
<dbReference type="InterPro" id="IPR036609">
    <property type="entry name" value="LCCL_sf"/>
</dbReference>
<proteinExistence type="predicted"/>
<evidence type="ECO:0000256" key="1">
    <source>
        <dbReference type="SAM" id="Coils"/>
    </source>
</evidence>
<dbReference type="PROSITE" id="PS50022">
    <property type="entry name" value="FA58C_3"/>
    <property type="match status" value="1"/>
</dbReference>
<dbReference type="InterPro" id="IPR008979">
    <property type="entry name" value="Galactose-bd-like_sf"/>
</dbReference>
<dbReference type="Gene3D" id="2.80.10.50">
    <property type="match status" value="1"/>
</dbReference>
<keyword evidence="1" id="KW-0175">Coiled coil</keyword>
<dbReference type="InterPro" id="IPR000772">
    <property type="entry name" value="Ricin_B_lectin"/>
</dbReference>
<evidence type="ECO:0000313" key="4">
    <source>
        <dbReference type="EMBL" id="SBS96987.1"/>
    </source>
</evidence>
<evidence type="ECO:0000259" key="3">
    <source>
        <dbReference type="PROSITE" id="PS50820"/>
    </source>
</evidence>
<feature type="domain" description="F5/8 type C" evidence="2">
    <location>
        <begin position="299"/>
        <end position="422"/>
    </location>
</feature>
<dbReference type="Gene3D" id="2.60.120.260">
    <property type="entry name" value="Galactose-binding domain-like"/>
    <property type="match status" value="1"/>
</dbReference>
<dbReference type="PROSITE" id="PS50231">
    <property type="entry name" value="RICIN_B_LECTIN"/>
    <property type="match status" value="1"/>
</dbReference>
<gene>
    <name evidence="4" type="ORF">POVCU1_034960</name>
</gene>
<dbReference type="Pfam" id="PF00754">
    <property type="entry name" value="F5_F8_type_C"/>
    <property type="match status" value="1"/>
</dbReference>
<evidence type="ECO:0000313" key="5">
    <source>
        <dbReference type="Proteomes" id="UP000078546"/>
    </source>
</evidence>
<feature type="coiled-coil region" evidence="1">
    <location>
        <begin position="489"/>
        <end position="516"/>
    </location>
</feature>
<dbReference type="SUPFAM" id="SSF50370">
    <property type="entry name" value="Ricin B-like lectins"/>
    <property type="match status" value="1"/>
</dbReference>